<organism evidence="1">
    <name type="scientific">Anguilla anguilla</name>
    <name type="common">European freshwater eel</name>
    <name type="synonym">Muraena anguilla</name>
    <dbReference type="NCBI Taxonomy" id="7936"/>
    <lineage>
        <taxon>Eukaryota</taxon>
        <taxon>Metazoa</taxon>
        <taxon>Chordata</taxon>
        <taxon>Craniata</taxon>
        <taxon>Vertebrata</taxon>
        <taxon>Euteleostomi</taxon>
        <taxon>Actinopterygii</taxon>
        <taxon>Neopterygii</taxon>
        <taxon>Teleostei</taxon>
        <taxon>Anguilliformes</taxon>
        <taxon>Anguillidae</taxon>
        <taxon>Anguilla</taxon>
    </lineage>
</organism>
<protein>
    <submittedName>
        <fullName evidence="1">Uncharacterized protein</fullName>
    </submittedName>
</protein>
<accession>A0A0E9X186</accession>
<reference evidence="1" key="2">
    <citation type="journal article" date="2015" name="Fish Shellfish Immunol.">
        <title>Early steps in the European eel (Anguilla anguilla)-Vibrio vulnificus interaction in the gills: Role of the RtxA13 toxin.</title>
        <authorList>
            <person name="Callol A."/>
            <person name="Pajuelo D."/>
            <person name="Ebbesson L."/>
            <person name="Teles M."/>
            <person name="MacKenzie S."/>
            <person name="Amaro C."/>
        </authorList>
    </citation>
    <scope>NUCLEOTIDE SEQUENCE</scope>
</reference>
<reference evidence="1" key="1">
    <citation type="submission" date="2014-11" db="EMBL/GenBank/DDBJ databases">
        <authorList>
            <person name="Amaro Gonzalez C."/>
        </authorList>
    </citation>
    <scope>NUCLEOTIDE SEQUENCE</scope>
</reference>
<proteinExistence type="predicted"/>
<evidence type="ECO:0000313" key="1">
    <source>
        <dbReference type="EMBL" id="JAH96324.1"/>
    </source>
</evidence>
<name>A0A0E9X186_ANGAN</name>
<dbReference type="EMBL" id="GBXM01012253">
    <property type="protein sequence ID" value="JAH96324.1"/>
    <property type="molecule type" value="Transcribed_RNA"/>
</dbReference>
<sequence>METPCQQFSNHDFISIVSVRLSLDRGFVSGRTAPSGVRRTHVPSSFPRHIPNSHRRHFSPLLKDPTSKAPIISYVLYTPLHLHKNLHLLRLRTWIIFLNFKIKGIFLYMACHCVVWRGVDWLILTSEFTADETKLAHSMHIHVKRPSVTSLPWKCGLSSALSFRS</sequence>
<dbReference type="AlphaFoldDB" id="A0A0E9X186"/>